<name>A0ACA9N906_9GLOM</name>
<comment type="caution">
    <text evidence="1">The sequence shown here is derived from an EMBL/GenBank/DDBJ whole genome shotgun (WGS) entry which is preliminary data.</text>
</comment>
<gene>
    <name evidence="1" type="ORF">ACOLOM_LOCUS7930</name>
</gene>
<evidence type="ECO:0000313" key="2">
    <source>
        <dbReference type="Proteomes" id="UP000789525"/>
    </source>
</evidence>
<dbReference type="EMBL" id="CAJVPT010019388">
    <property type="protein sequence ID" value="CAG8640713.1"/>
    <property type="molecule type" value="Genomic_DNA"/>
</dbReference>
<proteinExistence type="predicted"/>
<evidence type="ECO:0000313" key="1">
    <source>
        <dbReference type="EMBL" id="CAG8640713.1"/>
    </source>
</evidence>
<feature type="non-terminal residue" evidence="1">
    <location>
        <position position="1"/>
    </location>
</feature>
<reference evidence="1" key="1">
    <citation type="submission" date="2021-06" db="EMBL/GenBank/DDBJ databases">
        <authorList>
            <person name="Kallberg Y."/>
            <person name="Tangrot J."/>
            <person name="Rosling A."/>
        </authorList>
    </citation>
    <scope>NUCLEOTIDE SEQUENCE</scope>
    <source>
        <strain evidence="1">CL356</strain>
    </source>
</reference>
<protein>
    <submittedName>
        <fullName evidence="1">13217_t:CDS:1</fullName>
    </submittedName>
</protein>
<accession>A0ACA9N906</accession>
<sequence length="62" mass="6991">LHLVTHTYGQTIIRLEYPELALVGASNARFLIEPKIIMMKSICCYFVKVPGGKRREAIAKSD</sequence>
<organism evidence="1 2">
    <name type="scientific">Acaulospora colombiana</name>
    <dbReference type="NCBI Taxonomy" id="27376"/>
    <lineage>
        <taxon>Eukaryota</taxon>
        <taxon>Fungi</taxon>
        <taxon>Fungi incertae sedis</taxon>
        <taxon>Mucoromycota</taxon>
        <taxon>Glomeromycotina</taxon>
        <taxon>Glomeromycetes</taxon>
        <taxon>Diversisporales</taxon>
        <taxon>Acaulosporaceae</taxon>
        <taxon>Acaulospora</taxon>
    </lineage>
</organism>
<dbReference type="Proteomes" id="UP000789525">
    <property type="component" value="Unassembled WGS sequence"/>
</dbReference>
<keyword evidence="2" id="KW-1185">Reference proteome</keyword>